<dbReference type="InterPro" id="IPR027022">
    <property type="entry name" value="ABC_permease_BceB-typ"/>
</dbReference>
<dbReference type="InterPro" id="IPR003838">
    <property type="entry name" value="ABC3_permease_C"/>
</dbReference>
<feature type="transmembrane region" description="Helical" evidence="6">
    <location>
        <begin position="577"/>
        <end position="599"/>
    </location>
</feature>
<protein>
    <submittedName>
        <fullName evidence="8">ABC transport system permease protein</fullName>
    </submittedName>
</protein>
<evidence type="ECO:0000256" key="1">
    <source>
        <dbReference type="ARBA" id="ARBA00004651"/>
    </source>
</evidence>
<evidence type="ECO:0000256" key="6">
    <source>
        <dbReference type="PIRNR" id="PIRNR018968"/>
    </source>
</evidence>
<feature type="transmembrane region" description="Helical" evidence="6">
    <location>
        <begin position="109"/>
        <end position="138"/>
    </location>
</feature>
<feature type="transmembrane region" description="Helical" evidence="6">
    <location>
        <begin position="519"/>
        <end position="543"/>
    </location>
</feature>
<dbReference type="GO" id="GO:0055085">
    <property type="term" value="P:transmembrane transport"/>
    <property type="evidence" value="ECO:0007669"/>
    <property type="project" value="UniProtKB-UniRule"/>
</dbReference>
<name>A0AB73T4J9_9FIRM</name>
<feature type="domain" description="ABC3 transporter permease C-terminal" evidence="7">
    <location>
        <begin position="531"/>
        <end position="639"/>
    </location>
</feature>
<dbReference type="AlphaFoldDB" id="A0AB73T4J9"/>
<evidence type="ECO:0000313" key="9">
    <source>
        <dbReference type="Proteomes" id="UP000245412"/>
    </source>
</evidence>
<keyword evidence="5 6" id="KW-0472">Membrane</keyword>
<sequence length="644" mass="72460">MLSKLALRNVKRSMKDYSVYMITVTIAFSLMYAFNMVVFSDDIQGLNQTLSSLSIVIVMISLIVIFVIAWLVHYMNRFMLEKRSRELGTYMLLGITNKKIARMFMIENVIMGAAAALAGFLAGSMIYQVLTLIIMNLFEVAYTVHASFSLPAVLLTLLYVFIIYAFSMLRTGRKLKKIKICDLLYAEKRNENAVLSSKKSHWILFVVSFLLLGTGCGLLYTIFHNIALFSGEILFLGLALLIGGLYGSYITLAGFLVKIFLGKNEKKFQKDNMFIYRNLSAKLRTMSFTIGTLAMLLTLTLACTQNAMLFNKFFELQSLNRCAFDIQVTAPDPTLLAPAAEHFRNTGAIKEERMVTIYDCRQSSVYDRFGIPNYIERDYAISFSDYAALRQMLGYEPVKLQDGHYIIHGSSQYKDTAKRMEELPLSLNGVTLSLQAAFDEPLSQSGVIGVGYILVLPDEQAEELSTVQTSFVMTSTRQTGEEDFTYLCSTYEQDDDSDTVSYVGWNVKSRVIDDSRASIIIFAFGLYYTGLIFICTAAAILAVQQLSEASKYRFRYNILSKLGVTDGKIGKIILKQLLLYFGIPLLLPVPLSLFISGCIKNILLEIITPSIFWSSMATGLGLFFIIYLLYFAATYIGYRRSILG</sequence>
<feature type="domain" description="ABC3 transporter permease C-terminal" evidence="7">
    <location>
        <begin position="59"/>
        <end position="179"/>
    </location>
</feature>
<evidence type="ECO:0000313" key="8">
    <source>
        <dbReference type="EMBL" id="PWJ75581.1"/>
    </source>
</evidence>
<dbReference type="PIRSF" id="PIRSF018968">
    <property type="entry name" value="ABC_permease_BceB"/>
    <property type="match status" value="1"/>
</dbReference>
<evidence type="ECO:0000259" key="7">
    <source>
        <dbReference type="Pfam" id="PF02687"/>
    </source>
</evidence>
<feature type="transmembrane region" description="Helical" evidence="6">
    <location>
        <begin position="150"/>
        <end position="169"/>
    </location>
</feature>
<dbReference type="PANTHER" id="PTHR46795">
    <property type="entry name" value="ABC TRANSPORTER PERMEASE-RELATED-RELATED"/>
    <property type="match status" value="1"/>
</dbReference>
<accession>A0AB73T4J9</accession>
<comment type="caution">
    <text evidence="8">The sequence shown here is derived from an EMBL/GenBank/DDBJ whole genome shotgun (WGS) entry which is preliminary data.</text>
</comment>
<evidence type="ECO:0000256" key="4">
    <source>
        <dbReference type="ARBA" id="ARBA00022989"/>
    </source>
</evidence>
<feature type="transmembrane region" description="Helical" evidence="6">
    <location>
        <begin position="235"/>
        <end position="261"/>
    </location>
</feature>
<keyword evidence="3 6" id="KW-0812">Transmembrane</keyword>
<keyword evidence="4 6" id="KW-1133">Transmembrane helix</keyword>
<feature type="transmembrane region" description="Helical" evidence="6">
    <location>
        <begin position="52"/>
        <end position="75"/>
    </location>
</feature>
<dbReference type="Pfam" id="PF02687">
    <property type="entry name" value="FtsX"/>
    <property type="match status" value="2"/>
</dbReference>
<keyword evidence="9" id="KW-1185">Reference proteome</keyword>
<feature type="transmembrane region" description="Helical" evidence="6">
    <location>
        <begin position="20"/>
        <end position="40"/>
    </location>
</feature>
<dbReference type="PANTHER" id="PTHR46795:SF3">
    <property type="entry name" value="ABC TRANSPORTER PERMEASE"/>
    <property type="match status" value="1"/>
</dbReference>
<gene>
    <name evidence="8" type="ORF">C7383_106151</name>
</gene>
<dbReference type="InterPro" id="IPR052536">
    <property type="entry name" value="ABC-4_Integral_Memb_Prot"/>
</dbReference>
<evidence type="ECO:0000256" key="2">
    <source>
        <dbReference type="ARBA" id="ARBA00022475"/>
    </source>
</evidence>
<reference evidence="8 9" key="1">
    <citation type="submission" date="2018-05" db="EMBL/GenBank/DDBJ databases">
        <authorList>
            <person name="Goeker M."/>
            <person name="Huntemann M."/>
            <person name="Clum A."/>
            <person name="Pillay M."/>
            <person name="Palaniappan K."/>
            <person name="Varghese N."/>
            <person name="Mikhailova N."/>
            <person name="Stamatis D."/>
            <person name="Reddy T."/>
            <person name="Daum C."/>
            <person name="Shapiro N."/>
            <person name="Ivanova N."/>
            <person name="Kyrpides N."/>
            <person name="Woyke T."/>
        </authorList>
    </citation>
    <scope>NUCLEOTIDE SEQUENCE [LARGE SCALE GENOMIC DNA]</scope>
    <source>
        <strain evidence="8 9">DSM 26524</strain>
    </source>
</reference>
<dbReference type="RefSeq" id="WP_109626516.1">
    <property type="nucleotide sequence ID" value="NZ_JANKBI010000004.1"/>
</dbReference>
<comment type="subcellular location">
    <subcellularLocation>
        <location evidence="1 6">Cell membrane</location>
        <topology evidence="1 6">Multi-pass membrane protein</topology>
    </subcellularLocation>
</comment>
<keyword evidence="6" id="KW-0813">Transport</keyword>
<feature type="transmembrane region" description="Helical" evidence="6">
    <location>
        <begin position="202"/>
        <end position="223"/>
    </location>
</feature>
<comment type="similarity">
    <text evidence="6">Belongs to the ABC-4 integral membrane protein family.</text>
</comment>
<organism evidence="8 9">
    <name type="scientific">Murimonas intestini</name>
    <dbReference type="NCBI Taxonomy" id="1337051"/>
    <lineage>
        <taxon>Bacteria</taxon>
        <taxon>Bacillati</taxon>
        <taxon>Bacillota</taxon>
        <taxon>Clostridia</taxon>
        <taxon>Lachnospirales</taxon>
        <taxon>Lachnospiraceae</taxon>
        <taxon>Murimonas</taxon>
    </lineage>
</organism>
<feature type="transmembrane region" description="Helical" evidence="6">
    <location>
        <begin position="281"/>
        <end position="302"/>
    </location>
</feature>
<evidence type="ECO:0000256" key="3">
    <source>
        <dbReference type="ARBA" id="ARBA00022692"/>
    </source>
</evidence>
<dbReference type="Proteomes" id="UP000245412">
    <property type="component" value="Unassembled WGS sequence"/>
</dbReference>
<keyword evidence="2 6" id="KW-1003">Cell membrane</keyword>
<dbReference type="EMBL" id="QGGY01000006">
    <property type="protein sequence ID" value="PWJ75581.1"/>
    <property type="molecule type" value="Genomic_DNA"/>
</dbReference>
<proteinExistence type="inferred from homology"/>
<dbReference type="GO" id="GO:0005886">
    <property type="term" value="C:plasma membrane"/>
    <property type="evidence" value="ECO:0007669"/>
    <property type="project" value="UniProtKB-SubCell"/>
</dbReference>
<feature type="transmembrane region" description="Helical" evidence="6">
    <location>
        <begin position="611"/>
        <end position="638"/>
    </location>
</feature>
<evidence type="ECO:0000256" key="5">
    <source>
        <dbReference type="ARBA" id="ARBA00023136"/>
    </source>
</evidence>